<evidence type="ECO:0000313" key="2">
    <source>
        <dbReference type="EMBL" id="NDY83487.1"/>
    </source>
</evidence>
<proteinExistence type="predicted"/>
<protein>
    <submittedName>
        <fullName evidence="2">Glycosyltransferase</fullName>
    </submittedName>
</protein>
<evidence type="ECO:0000259" key="1">
    <source>
        <dbReference type="Pfam" id="PF00535"/>
    </source>
</evidence>
<dbReference type="InterPro" id="IPR001173">
    <property type="entry name" value="Glyco_trans_2-like"/>
</dbReference>
<gene>
    <name evidence="2" type="ORF">G3I67_09610</name>
</gene>
<dbReference type="EMBL" id="JAAGRN010000005">
    <property type="protein sequence ID" value="NDY83487.1"/>
    <property type="molecule type" value="Genomic_DNA"/>
</dbReference>
<dbReference type="InterPro" id="IPR029044">
    <property type="entry name" value="Nucleotide-diphossugar_trans"/>
</dbReference>
<dbReference type="AlphaFoldDB" id="A0A6B2R363"/>
<name>A0A6B2R363_9BURK</name>
<dbReference type="CDD" id="cd06433">
    <property type="entry name" value="GT_2_WfgS_like"/>
    <property type="match status" value="1"/>
</dbReference>
<dbReference type="Pfam" id="PF00535">
    <property type="entry name" value="Glycos_transf_2"/>
    <property type="match status" value="1"/>
</dbReference>
<comment type="caution">
    <text evidence="2">The sequence shown here is derived from an EMBL/GenBank/DDBJ whole genome shotgun (WGS) entry which is preliminary data.</text>
</comment>
<reference evidence="2" key="1">
    <citation type="submission" date="2020-02" db="EMBL/GenBank/DDBJ databases">
        <authorList>
            <person name="Chen W.-M."/>
        </authorList>
    </citation>
    <scope>NUCLEOTIDE SEQUENCE</scope>
    <source>
        <strain evidence="2">NBD-18</strain>
    </source>
</reference>
<keyword evidence="2" id="KW-0808">Transferase</keyword>
<dbReference type="Gene3D" id="3.90.550.10">
    <property type="entry name" value="Spore Coat Polysaccharide Biosynthesis Protein SpsA, Chain A"/>
    <property type="match status" value="1"/>
</dbReference>
<sequence>MKISIVTISFNQQQYLPACIESILSQTDCELEYIVVDPGSTDDSRQIIESYGDRIVRVFERDAGPADGLNRGFARATGDIYGFINSDDYLLPGALKTVTQFFTKHGNNVFVTGQGYTENEHGVRTPIHPNRLTSSNMLHRSGVVFQQSTFFPAELYKKAGGFNDQNSTCWDYELFLRFLLQGATHQVIEQELAVFRLYQGSISGSGRLEERYYKELDQLFEESLGRKRNTLDKLLTQYQRIQRVLGRRLFG</sequence>
<dbReference type="PANTHER" id="PTHR22916">
    <property type="entry name" value="GLYCOSYLTRANSFERASE"/>
    <property type="match status" value="1"/>
</dbReference>
<dbReference type="SUPFAM" id="SSF53448">
    <property type="entry name" value="Nucleotide-diphospho-sugar transferases"/>
    <property type="match status" value="1"/>
</dbReference>
<feature type="domain" description="Glycosyltransferase 2-like" evidence="1">
    <location>
        <begin position="4"/>
        <end position="128"/>
    </location>
</feature>
<organism evidence="2">
    <name type="scientific">Sheuella amnicola</name>
    <dbReference type="NCBI Taxonomy" id="2707330"/>
    <lineage>
        <taxon>Bacteria</taxon>
        <taxon>Pseudomonadati</taxon>
        <taxon>Pseudomonadota</taxon>
        <taxon>Betaproteobacteria</taxon>
        <taxon>Burkholderiales</taxon>
        <taxon>Alcaligenaceae</taxon>
        <taxon>Sheuella</taxon>
    </lineage>
</organism>
<dbReference type="PANTHER" id="PTHR22916:SF65">
    <property type="entry name" value="SLR1065 PROTEIN"/>
    <property type="match status" value="1"/>
</dbReference>
<dbReference type="RefSeq" id="WP_163654690.1">
    <property type="nucleotide sequence ID" value="NZ_JAAGRN010000005.1"/>
</dbReference>
<dbReference type="GO" id="GO:0016758">
    <property type="term" value="F:hexosyltransferase activity"/>
    <property type="evidence" value="ECO:0007669"/>
    <property type="project" value="UniProtKB-ARBA"/>
</dbReference>
<accession>A0A6B2R363</accession>